<feature type="transmembrane region" description="Helical" evidence="2">
    <location>
        <begin position="122"/>
        <end position="146"/>
    </location>
</feature>
<evidence type="ECO:0000256" key="2">
    <source>
        <dbReference type="SAM" id="Phobius"/>
    </source>
</evidence>
<dbReference type="AlphaFoldDB" id="A0A0A0BFX2"/>
<keyword evidence="2" id="KW-0812">Transmembrane</keyword>
<feature type="region of interest" description="Disordered" evidence="1">
    <location>
        <begin position="75"/>
        <end position="115"/>
    </location>
</feature>
<keyword evidence="2" id="KW-1133">Transmembrane helix</keyword>
<reference evidence="3 4" key="1">
    <citation type="submission" date="2014-09" db="EMBL/GenBank/DDBJ databases">
        <authorList>
            <person name="Grob C."/>
            <person name="Taubert M."/>
            <person name="Howat A.M."/>
            <person name="Burns O.J."/>
            <person name="Dixon J.L."/>
            <person name="Chen Y."/>
            <person name="Murrell J.C."/>
        </authorList>
    </citation>
    <scope>NUCLEOTIDE SEQUENCE [LARGE SCALE GENOMIC DNA]</scope>
    <source>
        <strain evidence="3">L4</strain>
    </source>
</reference>
<sequence>MENPQNDQVRAQLISTLWSLKSAITLHPDAIKGLGYVHFNTLIKDEDYRRSILNAAIESPVEEVRKIGQTALDIHIPGPLSKNPSENATQNSSSSSHASDRENNDSANHNQASQPTKHRASIWLRSIVIFLLFGGMTSAAISGWLWNSDIKIIEGSINESVNWQADKHYILSGLVFVESGVTLSIEAGTKISGSPGSALIVTRDAKINAQGRSNAPIVFTSKQAEGERQRGDWGGLVLLGNAPINKGTAHIEGIKADDPRGGYGGMADTGSCGVLKYVRVEFAGYEISQDNELNGLTLGGCGSGTIINHVQVHMGLDDGVEVFGGTVNLKHIFISHPGDDGLDWDQGWQGKAQFVIVHQGPDGGDNGIEADNDKNNHHAAPRSQPTLSNISLIGSGHSDIAQRGLLLRRGTAGDLRNFLITGFTTEALDLGDESTASLVGTDQLTAKGWVIQHAEKRYFSQEFGSKDDDNGFSEQAWLNNANNLLTSRELLNSKTSVAGAIPDFSPRAGSAAAKIFVPLPQDEFWDEGANYAGAIRPGERISWLDGWTAYPVH</sequence>
<gene>
    <name evidence="3" type="ORF">LP43_1049</name>
</gene>
<dbReference type="EMBL" id="JRQD01000002">
    <property type="protein sequence ID" value="KGM07438.1"/>
    <property type="molecule type" value="Genomic_DNA"/>
</dbReference>
<dbReference type="InterPro" id="IPR011050">
    <property type="entry name" value="Pectin_lyase_fold/virulence"/>
</dbReference>
<dbReference type="PANTHER" id="PTHR41339:SF1">
    <property type="entry name" value="SECRETED PROTEIN"/>
    <property type="match status" value="1"/>
</dbReference>
<proteinExistence type="predicted"/>
<evidence type="ECO:0000313" key="4">
    <source>
        <dbReference type="Proteomes" id="UP000029999"/>
    </source>
</evidence>
<keyword evidence="2" id="KW-0472">Membrane</keyword>
<dbReference type="SUPFAM" id="SSF51126">
    <property type="entry name" value="Pectin lyase-like"/>
    <property type="match status" value="1"/>
</dbReference>
<dbReference type="RefSeq" id="WP_036312701.1">
    <property type="nucleotide sequence ID" value="NZ_JRQD01000002.1"/>
</dbReference>
<protein>
    <submittedName>
        <fullName evidence="3">Uncharacterized protein</fullName>
    </submittedName>
</protein>
<feature type="compositionally biased region" description="Polar residues" evidence="1">
    <location>
        <begin position="105"/>
        <end position="115"/>
    </location>
</feature>
<feature type="compositionally biased region" description="Polar residues" evidence="1">
    <location>
        <begin position="82"/>
        <end position="91"/>
    </location>
</feature>
<dbReference type="Proteomes" id="UP000029999">
    <property type="component" value="Unassembled WGS sequence"/>
</dbReference>
<comment type="caution">
    <text evidence="3">The sequence shown here is derived from an EMBL/GenBank/DDBJ whole genome shotgun (WGS) entry which is preliminary data.</text>
</comment>
<dbReference type="STRING" id="392484.LP43_1049"/>
<accession>A0A0A0BFX2</accession>
<organism evidence="3 4">
    <name type="scientific">Methylophaga thiooxydans</name>
    <dbReference type="NCBI Taxonomy" id="392484"/>
    <lineage>
        <taxon>Bacteria</taxon>
        <taxon>Pseudomonadati</taxon>
        <taxon>Pseudomonadota</taxon>
        <taxon>Gammaproteobacteria</taxon>
        <taxon>Thiotrichales</taxon>
        <taxon>Piscirickettsiaceae</taxon>
        <taxon>Methylophaga</taxon>
    </lineage>
</organism>
<feature type="region of interest" description="Disordered" evidence="1">
    <location>
        <begin position="361"/>
        <end position="385"/>
    </location>
</feature>
<evidence type="ECO:0000313" key="3">
    <source>
        <dbReference type="EMBL" id="KGM07438.1"/>
    </source>
</evidence>
<dbReference type="PANTHER" id="PTHR41339">
    <property type="entry name" value="LIPL48"/>
    <property type="match status" value="1"/>
</dbReference>
<evidence type="ECO:0000256" key="1">
    <source>
        <dbReference type="SAM" id="MobiDB-lite"/>
    </source>
</evidence>
<name>A0A0A0BFX2_9GAMM</name>